<proteinExistence type="predicted"/>
<dbReference type="AlphaFoldDB" id="A0A9P4KGS1"/>
<evidence type="ECO:0000313" key="2">
    <source>
        <dbReference type="Proteomes" id="UP000800093"/>
    </source>
</evidence>
<organism evidence="1 2">
    <name type="scientific">Lojkania enalia</name>
    <dbReference type="NCBI Taxonomy" id="147567"/>
    <lineage>
        <taxon>Eukaryota</taxon>
        <taxon>Fungi</taxon>
        <taxon>Dikarya</taxon>
        <taxon>Ascomycota</taxon>
        <taxon>Pezizomycotina</taxon>
        <taxon>Dothideomycetes</taxon>
        <taxon>Pleosporomycetidae</taxon>
        <taxon>Pleosporales</taxon>
        <taxon>Pleosporales incertae sedis</taxon>
        <taxon>Lojkania</taxon>
    </lineage>
</organism>
<protein>
    <submittedName>
        <fullName evidence="1">Uncharacterized protein</fullName>
    </submittedName>
</protein>
<name>A0A9P4KGS1_9PLEO</name>
<keyword evidence="2" id="KW-1185">Reference proteome</keyword>
<accession>A0A9P4KGS1</accession>
<comment type="caution">
    <text evidence="1">The sequence shown here is derived from an EMBL/GenBank/DDBJ whole genome shotgun (WGS) entry which is preliminary data.</text>
</comment>
<dbReference type="Proteomes" id="UP000800093">
    <property type="component" value="Unassembled WGS sequence"/>
</dbReference>
<evidence type="ECO:0000313" key="1">
    <source>
        <dbReference type="EMBL" id="KAF2267408.1"/>
    </source>
</evidence>
<gene>
    <name evidence="1" type="ORF">CC78DRAFT_577122</name>
</gene>
<dbReference type="EMBL" id="ML986591">
    <property type="protein sequence ID" value="KAF2267408.1"/>
    <property type="molecule type" value="Genomic_DNA"/>
</dbReference>
<reference evidence="2" key="1">
    <citation type="journal article" date="2020" name="Stud. Mycol.">
        <title>101 Dothideomycetes genomes: A test case for predicting lifestyles and emergence of pathogens.</title>
        <authorList>
            <person name="Haridas S."/>
            <person name="Albert R."/>
            <person name="Binder M."/>
            <person name="Bloem J."/>
            <person name="LaButti K."/>
            <person name="Salamov A."/>
            <person name="Andreopoulos B."/>
            <person name="Baker S."/>
            <person name="Barry K."/>
            <person name="Bills G."/>
            <person name="Bluhm B."/>
            <person name="Cannon C."/>
            <person name="Castanera R."/>
            <person name="Culley D."/>
            <person name="Daum C."/>
            <person name="Ezra D."/>
            <person name="Gonzalez J."/>
            <person name="Henrissat B."/>
            <person name="Kuo A."/>
            <person name="Liang C."/>
            <person name="Lipzen A."/>
            <person name="Lutzoni F."/>
            <person name="Magnuson J."/>
            <person name="Mondo S."/>
            <person name="Nolan M."/>
            <person name="Ohm R."/>
            <person name="Pangilinan J."/>
            <person name="Park H.-J."/>
            <person name="Ramirez L."/>
            <person name="Alfaro M."/>
            <person name="Sun H."/>
            <person name="Tritt A."/>
            <person name="Yoshinaga Y."/>
            <person name="Zwiers L.-H."/>
            <person name="Turgeon B."/>
            <person name="Goodwin S."/>
            <person name="Spatafora J."/>
            <person name="Crous P."/>
            <person name="Grigoriev I."/>
        </authorList>
    </citation>
    <scope>NUCLEOTIDE SEQUENCE [LARGE SCALE GENOMIC DNA]</scope>
    <source>
        <strain evidence="2">CBS 304.66</strain>
    </source>
</reference>
<sequence length="129" mass="14517">MHLQHPPALLLQWRWGPRLLRLPCLAAFTITLPSVYQRRSSGYPSLRDPAPISLRYSLLPIRAGSEGLFSFATDQLVHPVTVSREASWIGCRRLRPGGFFQASLNETCQLRVRRETVSVDVGLCSFIIA</sequence>